<sequence length="149" mass="16880">MVNTAAIPSKLQDRAQWVCWRIVHRNNRPAKIPIDPGTGNYATVTDPATWTEYSTAQDYYHCEDVDGLGYVFTADGPYAGVDLDDVRNPDTALVEEWALDVLLTLDSYTERSPSGRGYHVLVERLTYTTFYFNLGAMPLGWRVIIRHHA</sequence>
<dbReference type="eggNOG" id="arCOG06276">
    <property type="taxonomic scope" value="Archaea"/>
</dbReference>
<dbReference type="Proteomes" id="UP000010878">
    <property type="component" value="Chromosome"/>
</dbReference>
<dbReference type="AlphaFoldDB" id="L0JVY1"/>
<protein>
    <recommendedName>
        <fullName evidence="3">DNA primase/polymerase bifunctional N-terminal domain-containing protein</fullName>
    </recommendedName>
</protein>
<organism evidence="1 2">
    <name type="scientific">Natronococcus occultus SP4</name>
    <dbReference type="NCBI Taxonomy" id="694430"/>
    <lineage>
        <taxon>Archaea</taxon>
        <taxon>Methanobacteriati</taxon>
        <taxon>Methanobacteriota</taxon>
        <taxon>Stenosarchaea group</taxon>
        <taxon>Halobacteria</taxon>
        <taxon>Halobacteriales</taxon>
        <taxon>Natrialbaceae</taxon>
        <taxon>Natronococcus</taxon>
    </lineage>
</organism>
<accession>L0JVY1</accession>
<proteinExistence type="predicted"/>
<gene>
    <name evidence="1" type="ORF">Natoc_1074</name>
</gene>
<dbReference type="OrthoDB" id="238910at2157"/>
<reference evidence="1 2" key="1">
    <citation type="submission" date="2012-11" db="EMBL/GenBank/DDBJ databases">
        <title>FINISHED of Natronococcus occultus SP4, DSM 3396.</title>
        <authorList>
            <consortium name="DOE Joint Genome Institute"/>
            <person name="Eisen J."/>
            <person name="Huntemann M."/>
            <person name="Wei C.-L."/>
            <person name="Han J."/>
            <person name="Detter J.C."/>
            <person name="Han C."/>
            <person name="Tapia R."/>
            <person name="Chen A."/>
            <person name="Kyrpides N."/>
            <person name="Mavromatis K."/>
            <person name="Markowitz V."/>
            <person name="Szeto E."/>
            <person name="Ivanova N."/>
            <person name="Mikhailova N."/>
            <person name="Ovchinnikova G."/>
            <person name="Pagani I."/>
            <person name="Pati A."/>
            <person name="Goodwin L."/>
            <person name="Nordberg H.P."/>
            <person name="Cantor M.N."/>
            <person name="Hua S.X."/>
            <person name="Woyke T."/>
            <person name="Eisen J."/>
            <person name="Klenk H.-P."/>
            <person name="Klenk H.-P."/>
        </authorList>
    </citation>
    <scope>NUCLEOTIDE SEQUENCE [LARGE SCALE GENOMIC DNA]</scope>
    <source>
        <strain evidence="1 2">SP4</strain>
    </source>
</reference>
<keyword evidence="2" id="KW-1185">Reference proteome</keyword>
<dbReference type="RefSeq" id="WP_015320368.1">
    <property type="nucleotide sequence ID" value="NC_019974.1"/>
</dbReference>
<evidence type="ECO:0000313" key="2">
    <source>
        <dbReference type="Proteomes" id="UP000010878"/>
    </source>
</evidence>
<dbReference type="STRING" id="694430.Natoc_1074"/>
<dbReference type="GeneID" id="14402353"/>
<evidence type="ECO:0000313" key="1">
    <source>
        <dbReference type="EMBL" id="AGB36916.1"/>
    </source>
</evidence>
<evidence type="ECO:0008006" key="3">
    <source>
        <dbReference type="Google" id="ProtNLM"/>
    </source>
</evidence>
<dbReference type="EMBL" id="CP003929">
    <property type="protein sequence ID" value="AGB36916.1"/>
    <property type="molecule type" value="Genomic_DNA"/>
</dbReference>
<dbReference type="KEGG" id="nou:Natoc_1074"/>
<name>L0JVY1_9EURY</name>
<dbReference type="HOGENOM" id="CLU_1745598_0_0_2"/>